<organism evidence="2 3">
    <name type="scientific">Tilletia indica</name>
    <dbReference type="NCBI Taxonomy" id="43049"/>
    <lineage>
        <taxon>Eukaryota</taxon>
        <taxon>Fungi</taxon>
        <taxon>Dikarya</taxon>
        <taxon>Basidiomycota</taxon>
        <taxon>Ustilaginomycotina</taxon>
        <taxon>Exobasidiomycetes</taxon>
        <taxon>Tilletiales</taxon>
        <taxon>Tilletiaceae</taxon>
        <taxon>Tilletia</taxon>
    </lineage>
</organism>
<protein>
    <submittedName>
        <fullName evidence="2">Uncharacterized protein</fullName>
    </submittedName>
</protein>
<feature type="compositionally biased region" description="Low complexity" evidence="1">
    <location>
        <begin position="966"/>
        <end position="980"/>
    </location>
</feature>
<dbReference type="InterPro" id="IPR035899">
    <property type="entry name" value="DBL_dom_sf"/>
</dbReference>
<feature type="compositionally biased region" description="Polar residues" evidence="1">
    <location>
        <begin position="144"/>
        <end position="155"/>
    </location>
</feature>
<feature type="compositionally biased region" description="Basic and acidic residues" evidence="1">
    <location>
        <begin position="2241"/>
        <end position="2253"/>
    </location>
</feature>
<feature type="region of interest" description="Disordered" evidence="1">
    <location>
        <begin position="1442"/>
        <end position="1549"/>
    </location>
</feature>
<dbReference type="PANTHER" id="PTHR22834:SF20">
    <property type="entry name" value="SH3 DOMAIN-CONTAINING PROTEIN"/>
    <property type="match status" value="1"/>
</dbReference>
<feature type="compositionally biased region" description="Polar residues" evidence="1">
    <location>
        <begin position="1783"/>
        <end position="1805"/>
    </location>
</feature>
<feature type="compositionally biased region" description="Polar residues" evidence="1">
    <location>
        <begin position="1332"/>
        <end position="1342"/>
    </location>
</feature>
<dbReference type="SUPFAM" id="SSF103657">
    <property type="entry name" value="BAR/IMD domain-like"/>
    <property type="match status" value="1"/>
</dbReference>
<reference evidence="2" key="1">
    <citation type="submission" date="2016-04" db="EMBL/GenBank/DDBJ databases">
        <authorList>
            <person name="Nguyen H.D."/>
            <person name="Samba Siva P."/>
            <person name="Cullis J."/>
            <person name="Levesque C.A."/>
            <person name="Hambleton S."/>
        </authorList>
    </citation>
    <scope>NUCLEOTIDE SEQUENCE</scope>
    <source>
        <strain evidence="2">DAOMC 236416</strain>
    </source>
</reference>
<feature type="compositionally biased region" description="Basic and acidic residues" evidence="1">
    <location>
        <begin position="1304"/>
        <end position="1325"/>
    </location>
</feature>
<feature type="region of interest" description="Disordered" evidence="1">
    <location>
        <begin position="545"/>
        <end position="637"/>
    </location>
</feature>
<feature type="region of interest" description="Disordered" evidence="1">
    <location>
        <begin position="1"/>
        <end position="84"/>
    </location>
</feature>
<feature type="compositionally biased region" description="Basic and acidic residues" evidence="1">
    <location>
        <begin position="1233"/>
        <end position="1243"/>
    </location>
</feature>
<evidence type="ECO:0000313" key="3">
    <source>
        <dbReference type="Proteomes" id="UP000077521"/>
    </source>
</evidence>
<dbReference type="SMART" id="SM00325">
    <property type="entry name" value="RhoGEF"/>
    <property type="match status" value="1"/>
</dbReference>
<dbReference type="InterPro" id="IPR001331">
    <property type="entry name" value="GDS_CDC24_CS"/>
</dbReference>
<feature type="compositionally biased region" description="Low complexity" evidence="1">
    <location>
        <begin position="555"/>
        <end position="590"/>
    </location>
</feature>
<feature type="compositionally biased region" description="Polar residues" evidence="1">
    <location>
        <begin position="256"/>
        <end position="268"/>
    </location>
</feature>
<feature type="compositionally biased region" description="Polar residues" evidence="1">
    <location>
        <begin position="2435"/>
        <end position="2446"/>
    </location>
</feature>
<accession>A0A177TDR5</accession>
<comment type="caution">
    <text evidence="2">The sequence shown here is derived from an EMBL/GenBank/DDBJ whole genome shotgun (WGS) entry which is preliminary data.</text>
</comment>
<feature type="region of interest" description="Disordered" evidence="1">
    <location>
        <begin position="2239"/>
        <end position="2264"/>
    </location>
</feature>
<feature type="region of interest" description="Disordered" evidence="1">
    <location>
        <begin position="2404"/>
        <end position="2446"/>
    </location>
</feature>
<feature type="compositionally biased region" description="Low complexity" evidence="1">
    <location>
        <begin position="838"/>
        <end position="858"/>
    </location>
</feature>
<feature type="compositionally biased region" description="Low complexity" evidence="1">
    <location>
        <begin position="32"/>
        <end position="54"/>
    </location>
</feature>
<dbReference type="GO" id="GO:0031991">
    <property type="term" value="P:regulation of actomyosin contractile ring contraction"/>
    <property type="evidence" value="ECO:0007669"/>
    <property type="project" value="TreeGrafter"/>
</dbReference>
<dbReference type="EMBL" id="LWDF02000185">
    <property type="protein sequence ID" value="KAE8254596.1"/>
    <property type="molecule type" value="Genomic_DNA"/>
</dbReference>
<dbReference type="GO" id="GO:0005085">
    <property type="term" value="F:guanyl-nucleotide exchange factor activity"/>
    <property type="evidence" value="ECO:0007669"/>
    <property type="project" value="InterPro"/>
</dbReference>
<feature type="compositionally biased region" description="Low complexity" evidence="1">
    <location>
        <begin position="99"/>
        <end position="111"/>
    </location>
</feature>
<reference evidence="2" key="2">
    <citation type="journal article" date="2019" name="IMA Fungus">
        <title>Genome sequencing and comparison of five Tilletia species to identify candidate genes for the detection of regulated species infecting wheat.</title>
        <authorList>
            <person name="Nguyen H.D.T."/>
            <person name="Sultana T."/>
            <person name="Kesanakurti P."/>
            <person name="Hambleton S."/>
        </authorList>
    </citation>
    <scope>NUCLEOTIDE SEQUENCE</scope>
    <source>
        <strain evidence="2">DAOMC 236416</strain>
    </source>
</reference>
<feature type="compositionally biased region" description="Basic and acidic residues" evidence="1">
    <location>
        <begin position="369"/>
        <end position="387"/>
    </location>
</feature>
<feature type="compositionally biased region" description="Polar residues" evidence="1">
    <location>
        <begin position="2030"/>
        <end position="2043"/>
    </location>
</feature>
<dbReference type="Gene3D" id="1.20.900.10">
    <property type="entry name" value="Dbl homology (DH) domain"/>
    <property type="match status" value="2"/>
</dbReference>
<feature type="compositionally biased region" description="Low complexity" evidence="1">
    <location>
        <begin position="1"/>
        <end position="18"/>
    </location>
</feature>
<dbReference type="Proteomes" id="UP000077521">
    <property type="component" value="Unassembled WGS sequence"/>
</dbReference>
<feature type="compositionally biased region" description="Low complexity" evidence="1">
    <location>
        <begin position="156"/>
        <end position="168"/>
    </location>
</feature>
<feature type="compositionally biased region" description="Low complexity" evidence="1">
    <location>
        <begin position="1244"/>
        <end position="1259"/>
    </location>
</feature>
<dbReference type="GO" id="GO:0032955">
    <property type="term" value="P:regulation of division septum assembly"/>
    <property type="evidence" value="ECO:0007669"/>
    <property type="project" value="TreeGrafter"/>
</dbReference>
<feature type="compositionally biased region" description="Low complexity" evidence="1">
    <location>
        <begin position="276"/>
        <end position="294"/>
    </location>
</feature>
<feature type="compositionally biased region" description="Low complexity" evidence="1">
    <location>
        <begin position="733"/>
        <end position="756"/>
    </location>
</feature>
<feature type="compositionally biased region" description="Low complexity" evidence="1">
    <location>
        <begin position="818"/>
        <end position="828"/>
    </location>
</feature>
<feature type="region of interest" description="Disordered" evidence="1">
    <location>
        <begin position="96"/>
        <end position="401"/>
    </location>
</feature>
<dbReference type="Pfam" id="PF00621">
    <property type="entry name" value="RhoGEF"/>
    <property type="match status" value="1"/>
</dbReference>
<dbReference type="GO" id="GO:0035556">
    <property type="term" value="P:intracellular signal transduction"/>
    <property type="evidence" value="ECO:0007669"/>
    <property type="project" value="InterPro"/>
</dbReference>
<feature type="compositionally biased region" description="Polar residues" evidence="1">
    <location>
        <begin position="1815"/>
        <end position="1829"/>
    </location>
</feature>
<dbReference type="PROSITE" id="PS00741">
    <property type="entry name" value="DH_1"/>
    <property type="match status" value="1"/>
</dbReference>
<feature type="compositionally biased region" description="Low complexity" evidence="1">
    <location>
        <begin position="127"/>
        <end position="136"/>
    </location>
</feature>
<feature type="region of interest" description="Disordered" evidence="1">
    <location>
        <begin position="882"/>
        <end position="1428"/>
    </location>
</feature>
<evidence type="ECO:0000256" key="1">
    <source>
        <dbReference type="SAM" id="MobiDB-lite"/>
    </source>
</evidence>
<gene>
    <name evidence="2" type="ORF">A4X13_0g3360</name>
</gene>
<dbReference type="PANTHER" id="PTHR22834">
    <property type="entry name" value="NUCLEAR FUSION PROTEIN FUS2"/>
    <property type="match status" value="1"/>
</dbReference>
<dbReference type="Gene3D" id="1.20.1270.60">
    <property type="entry name" value="Arfaptin homology (AH) domain/BAR domain"/>
    <property type="match status" value="1"/>
</dbReference>
<proteinExistence type="predicted"/>
<dbReference type="InterPro" id="IPR000219">
    <property type="entry name" value="DH_dom"/>
</dbReference>
<feature type="compositionally biased region" description="Polar residues" evidence="1">
    <location>
        <begin position="1261"/>
        <end position="1270"/>
    </location>
</feature>
<feature type="compositionally biased region" description="Low complexity" evidence="1">
    <location>
        <begin position="1703"/>
        <end position="1737"/>
    </location>
</feature>
<feature type="compositionally biased region" description="Basic residues" evidence="1">
    <location>
        <begin position="1347"/>
        <end position="1356"/>
    </location>
</feature>
<dbReference type="SUPFAM" id="SSF48065">
    <property type="entry name" value="DBL homology domain (DH-domain)"/>
    <property type="match status" value="1"/>
</dbReference>
<sequence length="2446" mass="253331">MHLSRSSESPSASSSSRPTFRHAATSEISPGLNSTTTTRSRNTLSSPPSSSHSSRGGITAAAGGALSPPPFGYASPNMPSSAYHNLNINLSKTSMSNLSAASRSPTASSPSMHGLSAPPTPDAAGLSPSSPFTSSSHGRPPSVRSFNSDRSGNSKTSRTSRATTATTRAVRKSNRSRILASSATGLYNNGTQDSFIDEDGNMTALQRTQSSMGRHSYRSSVSSTTTSASGRATSIGYASGSNPPMSPPVPGLPNHYRTQQGVYNSTDDSLPHRLPISSSYESSIVSSSASSISGRSRRKASQSPSRHANKPARSAITRQADSALSGASLLPSSSSSSSRISPGLSASHLGPSIVLDTEHLRSGTPSDRYYNRRSVERERITSTRRPESFGFTDGWRDDEEEHLDPHARTRVSSANSPYMMPPRPAVGRTSSVVLGSGGGGLGGGGSGLGVGSTSSFGFPSPALSAPPDLMRLHSGGSARSIGSSSIFPSAGSSVIPSAGHSPGLFSSTSSFSLRPSAPELPAAGAAVGPDGRRLLAASDAGEADTRFFTPPEEQGSFFTGGSSPSSSSNAHHQTGAVTSPPTATSSSRTGSNRDAQQRDREALSSGSNAFLPLPTVMERSGSADTKASRDTPHHNNHASAAANAISGLRSRLLAGFKSSGSRKKGAGSSASHGGLTSGEVTETENTSAGSSAAVTPLPSAHPSPKKHTEALPSVAGFTPLESSSGAGAGGTTMGSPETSTSTPMPMPMTLPMRSPSLTIPDRKKSLPSPDLRVRQNAFDTGSGAGGHAMMPVLPEIARSTDTPLLGSFMNGGSGGSVGESSISSESSTPPAPPEKENANGNASANGNTNANANPNPIANLNANGNATIGENGLKTLMLTPNMRLSPSRAPDAAASPGASMSDETLPATPSKAQPALPDSSAEDSKLSKPPGRDASPGASPNGRLHRPPQNIEVIPYSALPSNVKLSPASPSTPTSPRSPTLRGNKLRPAQMPMPTLPLPPPPSAPSSAASEGSVDLSGSSTPAAADGVRVGAGAGAGAGAGGPPVVPPRMRPVRNPLRGSGVPGQGGVPPLPTSTAGRGPSPSAPTNGKLERKVSMPEGLSTDASKKDGPAPPPQSGLLPRPMSADDADRTRPTSSTYTTPLLSSVSELSISSDGGASASSVSIKQGAKRAAVSVATEEAQLGQHAAGRASRDEVTSTARARSTPESVDVPQRPAAPSSSSAWMTGEGVLGEHLLEGAFDAKKQQQQQQQQADAGAAAGDTSFSSSTNEHAPSALGTNLRAHASTTSLGTMKKGRLGLGTAFRQKKDQDRDAAGANGDRTHKVGDTDDEGGPSSNWQGSIGESTLGGKKKGRRWRFGAKDSSNEGGGGGATMSDFEDFDFLGRPRRKSKTETPISRASIRRIFDEGDPAAPVNGDSAAGAARASPDHDTVDALPIVGSVGPRSGAGLNGRHNSISGPQIVPAQTLRGHRPSLPSLRKQPSYESYSSHYGPDSHSPSAYVAPPSSTSGVGSEDVQQNQRWPSMSTGAGTTRSSVQEGSASDHGFSLPGSFSMHTTTGAASLPPLATAETKRLYKRANVIRELIETERRYAADLRVIRDVILIPARMAAGMPNTPVTPFSGGMPASSGFLGGPGGYSSSVLTPPSFGGMQRGNSITSLPTFAPSAISRKASVDSTNLQGGLRGSSSSMSAQMMGAQVGINGQQGSPAASASIAPTSTDASNRSSTYTVSSQSSMTSQSTAPPVPPLPAGSTSGAPSVAGGDDSQRSSVLMSPVVKSSPAPPPLTLNLTQQTSSPATTMQSFSMQTPPLLQGVAPSPSAMSSTSLNVPGSTSDAPLTAVEIRVIFANLEHCCAFAEEMVAQFDAAAEEQAAVVGGAQTGNSSPALSSSTALMLDVGPDTIARIFSKMMPRMEQIYAHYCSKHEPSMLRLAEVLRANGKGATFIRNRIEIAMTQSNAWDLGSFLIKPVQRVLKYPLLLRQILDATHPSQPEFGVIQEAHNEMMRIADHLNEVKKRRDIVDEVLGYANAPGKSGRSASVSGGTGNTISAKKMKKKGEKEKERLQRSNASGPGGGPSISLMIPIFEESYRSLANEFHKLETIIHDLPARCLGWCDHLKESYEAEARLLDQWRTVYVAQHNPMLNPGEVGPDFAPQSIQAAESPLDPETENRVNAYIAILIETLSPTGSCQRMYDVVRGSIIPQAGKLLQLVINPRQVMAKRDGLQPEYAKYRFKVKVATDAAGASLPRDKDGLNPDSEHAAALTPGPQTQSAHSAATISSALAKVNSDSKLVEAAEAFVALHTQLLEDLPQLIYGLQLSLNILMRSFAALQERHYEDRQLALMRYWARWAWNRSDMLPISVSPPEVPAKTTVNARIDPELNVVKAYWARQRANPSVLCILEGRRLIAMSEGKRAESREAGSGTVSGEGSTATSEAAHGGEQKTTSFSTGRTD</sequence>
<feature type="compositionally biased region" description="Polar residues" evidence="1">
    <location>
        <begin position="179"/>
        <end position="194"/>
    </location>
</feature>
<feature type="compositionally biased region" description="Low complexity" evidence="1">
    <location>
        <begin position="1133"/>
        <end position="1164"/>
    </location>
</feature>
<dbReference type="InterPro" id="IPR027267">
    <property type="entry name" value="AH/BAR_dom_sf"/>
</dbReference>
<feature type="region of interest" description="Disordered" evidence="1">
    <location>
        <begin position="658"/>
        <end position="786"/>
    </location>
</feature>
<dbReference type="PROSITE" id="PS50010">
    <property type="entry name" value="DH_2"/>
    <property type="match status" value="1"/>
</dbReference>
<feature type="compositionally biased region" description="Gly residues" evidence="1">
    <location>
        <begin position="1030"/>
        <end position="1042"/>
    </location>
</feature>
<feature type="compositionally biased region" description="Polar residues" evidence="1">
    <location>
        <begin position="1196"/>
        <end position="1206"/>
    </location>
</feature>
<feature type="compositionally biased region" description="Low complexity" evidence="1">
    <location>
        <begin position="666"/>
        <end position="678"/>
    </location>
</feature>
<evidence type="ECO:0000313" key="2">
    <source>
        <dbReference type="EMBL" id="KAE8254596.1"/>
    </source>
</evidence>
<feature type="compositionally biased region" description="Pro residues" evidence="1">
    <location>
        <begin position="994"/>
        <end position="1004"/>
    </location>
</feature>
<feature type="compositionally biased region" description="Low complexity" evidence="1">
    <location>
        <begin position="210"/>
        <end position="234"/>
    </location>
</feature>
<feature type="compositionally biased region" description="Low complexity" evidence="1">
    <location>
        <begin position="322"/>
        <end position="347"/>
    </location>
</feature>
<keyword evidence="3" id="KW-1185">Reference proteome</keyword>
<dbReference type="CDD" id="cd00160">
    <property type="entry name" value="RhoGEF"/>
    <property type="match status" value="1"/>
</dbReference>
<feature type="region of interest" description="Disordered" evidence="1">
    <location>
        <begin position="803"/>
        <end position="858"/>
    </location>
</feature>
<feature type="compositionally biased region" description="Polar residues" evidence="1">
    <location>
        <begin position="1502"/>
        <end position="1537"/>
    </location>
</feature>
<dbReference type="GO" id="GO:0005737">
    <property type="term" value="C:cytoplasm"/>
    <property type="evidence" value="ECO:0007669"/>
    <property type="project" value="TreeGrafter"/>
</dbReference>
<name>A0A177TDR5_9BASI</name>
<feature type="region of interest" description="Disordered" evidence="1">
    <location>
        <begin position="1697"/>
        <end position="1829"/>
    </location>
</feature>
<dbReference type="InterPro" id="IPR051492">
    <property type="entry name" value="Dynamin-Rho_GEF"/>
</dbReference>
<feature type="compositionally biased region" description="Low complexity" evidence="1">
    <location>
        <begin position="885"/>
        <end position="901"/>
    </location>
</feature>
<feature type="compositionally biased region" description="Polar residues" evidence="1">
    <location>
        <begin position="2416"/>
        <end position="2427"/>
    </location>
</feature>
<feature type="region of interest" description="Disordered" evidence="1">
    <location>
        <begin position="2026"/>
        <end position="2071"/>
    </location>
</feature>
<feature type="compositionally biased region" description="Polar residues" evidence="1">
    <location>
        <begin position="679"/>
        <end position="693"/>
    </location>
</feature>